<dbReference type="InterPro" id="IPR002104">
    <property type="entry name" value="Integrase_catalytic"/>
</dbReference>
<evidence type="ECO:0000256" key="3">
    <source>
        <dbReference type="ARBA" id="ARBA00023172"/>
    </source>
</evidence>
<gene>
    <name evidence="5" type="ORF">DW270_01640</name>
</gene>
<dbReference type="GO" id="GO:0006310">
    <property type="term" value="P:DNA recombination"/>
    <property type="evidence" value="ECO:0007669"/>
    <property type="project" value="UniProtKB-KW"/>
</dbReference>
<comment type="caution">
    <text evidence="5">The sequence shown here is derived from an EMBL/GenBank/DDBJ whole genome shotgun (WGS) entry which is preliminary data.</text>
</comment>
<evidence type="ECO:0000313" key="6">
    <source>
        <dbReference type="Proteomes" id="UP000285697"/>
    </source>
</evidence>
<dbReference type="Proteomes" id="UP000285697">
    <property type="component" value="Unassembled WGS sequence"/>
</dbReference>
<evidence type="ECO:0000256" key="1">
    <source>
        <dbReference type="ARBA" id="ARBA00008857"/>
    </source>
</evidence>
<dbReference type="PANTHER" id="PTHR30349:SF41">
    <property type="entry name" value="INTEGRASE_RECOMBINASE PROTEIN MJ0367-RELATED"/>
    <property type="match status" value="1"/>
</dbReference>
<dbReference type="InterPro" id="IPR010998">
    <property type="entry name" value="Integrase_recombinase_N"/>
</dbReference>
<dbReference type="InterPro" id="IPR050090">
    <property type="entry name" value="Tyrosine_recombinase_XerCD"/>
</dbReference>
<dbReference type="PANTHER" id="PTHR30349">
    <property type="entry name" value="PHAGE INTEGRASE-RELATED"/>
    <property type="match status" value="1"/>
</dbReference>
<dbReference type="InterPro" id="IPR013762">
    <property type="entry name" value="Integrase-like_cat_sf"/>
</dbReference>
<name>A0A414SPK2_MEDGN</name>
<proteinExistence type="inferred from homology"/>
<dbReference type="AlphaFoldDB" id="A0A414SPK2"/>
<sequence>MLANNITDYSSSVADQYYKKEVESRDYNYTTKRFFRTVIRRLNNICSGTGFVYSVPRKDLSVPEQYHAIKADYLEHCRKIGNRPITLKTKERLLYLFLTYLDENNCKSLEYINSSEIIQFSVNLKNKEFYPELRDFLRYLFAQGYIEKDFSTLVPKFNRGIRIPETYDISEIIEIENAVDRTSSIGKRDYAILLLASRLGMRAGDIASLKLDSLDFKNQRICFIQNKTGSVSELYMVPEIKTALMDYLSTDRPASTSDYVFLKSCAPYSEISYSVVSFAVKKHMIRSGINIAGKKHGPHSLRASLASSMVNDGISYETVRKVLGHDSPNAIRHYARLDIQMLRNCALACPAPSGTLHQFLKGGRI</sequence>
<dbReference type="RefSeq" id="WP_009244784.1">
    <property type="nucleotide sequence ID" value="NZ_CABKQB010000004.1"/>
</dbReference>
<evidence type="ECO:0000256" key="2">
    <source>
        <dbReference type="ARBA" id="ARBA00023125"/>
    </source>
</evidence>
<comment type="similarity">
    <text evidence="1">Belongs to the 'phage' integrase family.</text>
</comment>
<dbReference type="Gene3D" id="1.10.443.10">
    <property type="entry name" value="Intergrase catalytic core"/>
    <property type="match status" value="1"/>
</dbReference>
<dbReference type="GO" id="GO:0015074">
    <property type="term" value="P:DNA integration"/>
    <property type="evidence" value="ECO:0007669"/>
    <property type="project" value="InterPro"/>
</dbReference>
<keyword evidence="3" id="KW-0233">DNA recombination</keyword>
<keyword evidence="2" id="KW-0238">DNA-binding</keyword>
<dbReference type="InterPro" id="IPR011010">
    <property type="entry name" value="DNA_brk_join_enz"/>
</dbReference>
<dbReference type="PROSITE" id="PS51898">
    <property type="entry name" value="TYR_RECOMBINASE"/>
    <property type="match status" value="1"/>
</dbReference>
<organism evidence="5 6">
    <name type="scientific">Mediterraneibacter gnavus</name>
    <name type="common">Ruminococcus gnavus</name>
    <dbReference type="NCBI Taxonomy" id="33038"/>
    <lineage>
        <taxon>Bacteria</taxon>
        <taxon>Bacillati</taxon>
        <taxon>Bacillota</taxon>
        <taxon>Clostridia</taxon>
        <taxon>Lachnospirales</taxon>
        <taxon>Lachnospiraceae</taxon>
        <taxon>Mediterraneibacter</taxon>
    </lineage>
</organism>
<dbReference type="GO" id="GO:0003677">
    <property type="term" value="F:DNA binding"/>
    <property type="evidence" value="ECO:0007669"/>
    <property type="project" value="UniProtKB-KW"/>
</dbReference>
<accession>A0A414SPK2</accession>
<dbReference type="Gene3D" id="1.10.150.130">
    <property type="match status" value="1"/>
</dbReference>
<reference evidence="5 6" key="1">
    <citation type="submission" date="2018-08" db="EMBL/GenBank/DDBJ databases">
        <title>A genome reference for cultivated species of the human gut microbiota.</title>
        <authorList>
            <person name="Zou Y."/>
            <person name="Xue W."/>
            <person name="Luo G."/>
        </authorList>
    </citation>
    <scope>NUCLEOTIDE SEQUENCE [LARGE SCALE GENOMIC DNA]</scope>
    <source>
        <strain evidence="5 6">AM22-7AC</strain>
    </source>
</reference>
<protein>
    <submittedName>
        <fullName evidence="5">Integrase</fullName>
    </submittedName>
</protein>
<feature type="domain" description="Tyr recombinase" evidence="4">
    <location>
        <begin position="162"/>
        <end position="347"/>
    </location>
</feature>
<evidence type="ECO:0000259" key="4">
    <source>
        <dbReference type="PROSITE" id="PS51898"/>
    </source>
</evidence>
<evidence type="ECO:0000313" key="5">
    <source>
        <dbReference type="EMBL" id="RHG21984.1"/>
    </source>
</evidence>
<dbReference type="EMBL" id="QRIA01000002">
    <property type="protein sequence ID" value="RHG21984.1"/>
    <property type="molecule type" value="Genomic_DNA"/>
</dbReference>
<dbReference type="SUPFAM" id="SSF56349">
    <property type="entry name" value="DNA breaking-rejoining enzymes"/>
    <property type="match status" value="1"/>
</dbReference>
<dbReference type="Pfam" id="PF00589">
    <property type="entry name" value="Phage_integrase"/>
    <property type="match status" value="1"/>
</dbReference>